<sequence>MDSVHGFALNGETWQGEDVFRPRGKQGSILISERFAEFVKQHGFTNMKLIPTEEYVWDPLRKGPPA</sequence>
<evidence type="ECO:0000313" key="1">
    <source>
        <dbReference type="EMBL" id="ADO70789.1"/>
    </source>
</evidence>
<reference evidence="1 2" key="1">
    <citation type="journal article" date="2011" name="Mol. Biol. Evol.">
        <title>Comparative genomic analysis of fruiting body formation in Myxococcales.</title>
        <authorList>
            <person name="Huntley S."/>
            <person name="Hamann N."/>
            <person name="Wegener-Feldbrugge S."/>
            <person name="Treuner-Lange A."/>
            <person name="Kube M."/>
            <person name="Reinhardt R."/>
            <person name="Klages S."/>
            <person name="Muller R."/>
            <person name="Ronning C.M."/>
            <person name="Nierman W.C."/>
            <person name="Sogaard-Andersen L."/>
        </authorList>
    </citation>
    <scope>NUCLEOTIDE SEQUENCE [LARGE SCALE GENOMIC DNA]</scope>
    <source>
        <strain evidence="1 2">DW4/3-1</strain>
    </source>
</reference>
<keyword evidence="2" id="KW-1185">Reference proteome</keyword>
<protein>
    <submittedName>
        <fullName evidence="1">Uncharacterized protein</fullName>
    </submittedName>
</protein>
<dbReference type="OrthoDB" id="5519609at2"/>
<accession>E3FS66</accession>
<dbReference type="EMBL" id="CP002271">
    <property type="protein sequence ID" value="ADO70789.1"/>
    <property type="molecule type" value="Genomic_DNA"/>
</dbReference>
<name>E3FS66_STIAD</name>
<proteinExistence type="predicted"/>
<dbReference type="AlphaFoldDB" id="E3FS66"/>
<organism evidence="1 2">
    <name type="scientific">Stigmatella aurantiaca (strain DW4/3-1)</name>
    <dbReference type="NCBI Taxonomy" id="378806"/>
    <lineage>
        <taxon>Bacteria</taxon>
        <taxon>Pseudomonadati</taxon>
        <taxon>Myxococcota</taxon>
        <taxon>Myxococcia</taxon>
        <taxon>Myxococcales</taxon>
        <taxon>Cystobacterineae</taxon>
        <taxon>Archangiaceae</taxon>
        <taxon>Stigmatella</taxon>
    </lineage>
</organism>
<dbReference type="Proteomes" id="UP000001351">
    <property type="component" value="Chromosome"/>
</dbReference>
<evidence type="ECO:0000313" key="2">
    <source>
        <dbReference type="Proteomes" id="UP000001351"/>
    </source>
</evidence>
<gene>
    <name evidence="1" type="ordered locus">STAUR_2997</name>
</gene>
<dbReference type="KEGG" id="sur:STAUR_2997"/>
<dbReference type="HOGENOM" id="CLU_2829173_0_0_7"/>